<evidence type="ECO:0000313" key="2">
    <source>
        <dbReference type="Proteomes" id="UP000076154"/>
    </source>
</evidence>
<dbReference type="EMBL" id="LUEZ02000045">
    <property type="protein sequence ID" value="RDB24159.1"/>
    <property type="molecule type" value="Genomic_DNA"/>
</dbReference>
<organism evidence="1 2">
    <name type="scientific">Hypsizygus marmoreus</name>
    <name type="common">White beech mushroom</name>
    <name type="synonym">Agaricus marmoreus</name>
    <dbReference type="NCBI Taxonomy" id="39966"/>
    <lineage>
        <taxon>Eukaryota</taxon>
        <taxon>Fungi</taxon>
        <taxon>Dikarya</taxon>
        <taxon>Basidiomycota</taxon>
        <taxon>Agaricomycotina</taxon>
        <taxon>Agaricomycetes</taxon>
        <taxon>Agaricomycetidae</taxon>
        <taxon>Agaricales</taxon>
        <taxon>Tricholomatineae</taxon>
        <taxon>Lyophyllaceae</taxon>
        <taxon>Hypsizygus</taxon>
    </lineage>
</organism>
<gene>
    <name evidence="1" type="ORF">Hypma_008617</name>
</gene>
<evidence type="ECO:0000313" key="1">
    <source>
        <dbReference type="EMBL" id="RDB24159.1"/>
    </source>
</evidence>
<dbReference type="InterPro" id="IPR032675">
    <property type="entry name" value="LRR_dom_sf"/>
</dbReference>
<dbReference type="STRING" id="39966.A0A369JPJ8"/>
<proteinExistence type="predicted"/>
<reference evidence="1" key="1">
    <citation type="submission" date="2018-04" db="EMBL/GenBank/DDBJ databases">
        <title>Whole genome sequencing of Hypsizygus marmoreus.</title>
        <authorList>
            <person name="Choi I.-G."/>
            <person name="Min B."/>
            <person name="Kim J.-G."/>
            <person name="Kim S."/>
            <person name="Oh Y.-L."/>
            <person name="Kong W.-S."/>
            <person name="Park H."/>
            <person name="Jeong J."/>
            <person name="Song E.-S."/>
        </authorList>
    </citation>
    <scope>NUCLEOTIDE SEQUENCE [LARGE SCALE GENOMIC DNA]</scope>
    <source>
        <strain evidence="1">51987-8</strain>
    </source>
</reference>
<dbReference type="SUPFAM" id="SSF52047">
    <property type="entry name" value="RNI-like"/>
    <property type="match status" value="1"/>
</dbReference>
<comment type="caution">
    <text evidence="1">The sequence shown here is derived from an EMBL/GenBank/DDBJ whole genome shotgun (WGS) entry which is preliminary data.</text>
</comment>
<dbReference type="Proteomes" id="UP000076154">
    <property type="component" value="Unassembled WGS sequence"/>
</dbReference>
<sequence length="417" mass="47632">MSTPTQWVLLRVQYAQPNEPESPIHKLPVEILGEIFQRYLQIPRDGQRLGGMPSVSAKPSSYSTPIILDQVCSHWRAVALSMPALWSSIAVHLPSPYQVSLIQVWLQRAGTRPLSFWISQSSEVGRVERTATIDILNLSMQYSHRWKHISLCLHDHTPYAELYSMPLGTVGMLESADSELTAWSRILTDRVWQAIYSSSHLCRIRWRKDPQPWGNPMPRVPWAQLTDITMCTPLRLQDLLDILRQCQKLEILTCEIDDDPHEQFQPALLPNLRHLRLFDFGVSDTIGPFLQHLIVPSLNALMLDRGRNTQVFHGLAQDLQGLLIRSQCHLEKLAIFDSALEEDDVIRVLEVPQLEDLTELNLSSVWVTPRTFERLTHNQDPTTVIMPHLRALVLPRCSRFTYGATATLIMLGVVLMI</sequence>
<keyword evidence="2" id="KW-1185">Reference proteome</keyword>
<name>A0A369JPJ8_HYPMA</name>
<protein>
    <submittedName>
        <fullName evidence="1">Uncharacterized protein</fullName>
    </submittedName>
</protein>
<dbReference type="InParanoid" id="A0A369JPJ8"/>
<accession>A0A369JPJ8</accession>
<dbReference type="OrthoDB" id="3217549at2759"/>
<dbReference type="AlphaFoldDB" id="A0A369JPJ8"/>
<dbReference type="Gene3D" id="1.20.1280.50">
    <property type="match status" value="1"/>
</dbReference>
<dbReference type="Gene3D" id="3.80.10.10">
    <property type="entry name" value="Ribonuclease Inhibitor"/>
    <property type="match status" value="1"/>
</dbReference>